<dbReference type="InterPro" id="IPR029016">
    <property type="entry name" value="GAF-like_dom_sf"/>
</dbReference>
<feature type="domain" description="Histidine kinase" evidence="7">
    <location>
        <begin position="849"/>
        <end position="970"/>
    </location>
</feature>
<dbReference type="Gene3D" id="1.10.287.130">
    <property type="match status" value="2"/>
</dbReference>
<dbReference type="FunFam" id="3.30.565.10:FF:000006">
    <property type="entry name" value="Sensor histidine kinase WalK"/>
    <property type="match status" value="1"/>
</dbReference>
<dbReference type="STRING" id="44941.A0A397U9A0"/>
<evidence type="ECO:0000256" key="2">
    <source>
        <dbReference type="ARBA" id="ARBA00012438"/>
    </source>
</evidence>
<evidence type="ECO:0000256" key="1">
    <source>
        <dbReference type="ARBA" id="ARBA00000085"/>
    </source>
</evidence>
<evidence type="ECO:0000256" key="6">
    <source>
        <dbReference type="PROSITE-ProRule" id="PRU00169"/>
    </source>
</evidence>
<keyword evidence="10" id="KW-1185">Reference proteome</keyword>
<feature type="modified residue" description="4-aspartylphosphate" evidence="6">
    <location>
        <position position="570"/>
    </location>
</feature>
<dbReference type="OrthoDB" id="5378913at2759"/>
<dbReference type="InterPro" id="IPR003594">
    <property type="entry name" value="HATPase_dom"/>
</dbReference>
<dbReference type="SUPFAM" id="SSF47384">
    <property type="entry name" value="Homodimeric domain of signal transducing histidine kinase"/>
    <property type="match status" value="2"/>
</dbReference>
<dbReference type="SMART" id="SM00388">
    <property type="entry name" value="HisKA"/>
    <property type="match status" value="2"/>
</dbReference>
<keyword evidence="4" id="KW-0808">Transferase</keyword>
<evidence type="ECO:0000259" key="7">
    <source>
        <dbReference type="PROSITE" id="PS50109"/>
    </source>
</evidence>
<dbReference type="Gene3D" id="3.40.50.2300">
    <property type="match status" value="1"/>
</dbReference>
<dbReference type="PANTHER" id="PTHR43547:SF2">
    <property type="entry name" value="HYBRID SIGNAL TRANSDUCTION HISTIDINE KINASE C"/>
    <property type="match status" value="1"/>
</dbReference>
<feature type="domain" description="Response regulatory" evidence="8">
    <location>
        <begin position="521"/>
        <end position="637"/>
    </location>
</feature>
<dbReference type="CDD" id="cd00082">
    <property type="entry name" value="HisKA"/>
    <property type="match status" value="2"/>
</dbReference>
<dbReference type="InterPro" id="IPR004358">
    <property type="entry name" value="Sig_transdc_His_kin-like_C"/>
</dbReference>
<dbReference type="Gene3D" id="3.30.565.10">
    <property type="entry name" value="Histidine kinase-like ATPase, C-terminal domain"/>
    <property type="match status" value="1"/>
</dbReference>
<dbReference type="Pfam" id="PF00512">
    <property type="entry name" value="HisKA"/>
    <property type="match status" value="2"/>
</dbReference>
<proteinExistence type="predicted"/>
<dbReference type="SUPFAM" id="SSF52172">
    <property type="entry name" value="CheY-like"/>
    <property type="match status" value="1"/>
</dbReference>
<dbReference type="Proteomes" id="UP000266673">
    <property type="component" value="Unassembled WGS sequence"/>
</dbReference>
<evidence type="ECO:0000259" key="8">
    <source>
        <dbReference type="PROSITE" id="PS50110"/>
    </source>
</evidence>
<dbReference type="AlphaFoldDB" id="A0A397U9A0"/>
<reference evidence="9 10" key="1">
    <citation type="submission" date="2018-06" db="EMBL/GenBank/DDBJ databases">
        <title>Comparative genomics reveals the genomic features of Rhizophagus irregularis, R. cerebriforme, R. diaphanum and Gigaspora rosea, and their symbiotic lifestyle signature.</title>
        <authorList>
            <person name="Morin E."/>
            <person name="San Clemente H."/>
            <person name="Chen E.C.H."/>
            <person name="De La Providencia I."/>
            <person name="Hainaut M."/>
            <person name="Kuo A."/>
            <person name="Kohler A."/>
            <person name="Murat C."/>
            <person name="Tang N."/>
            <person name="Roy S."/>
            <person name="Loubradou J."/>
            <person name="Henrissat B."/>
            <person name="Grigoriev I.V."/>
            <person name="Corradi N."/>
            <person name="Roux C."/>
            <person name="Martin F.M."/>
        </authorList>
    </citation>
    <scope>NUCLEOTIDE SEQUENCE [LARGE SCALE GENOMIC DNA]</scope>
    <source>
        <strain evidence="9 10">DAOM 194757</strain>
    </source>
</reference>
<dbReference type="InterPro" id="IPR001789">
    <property type="entry name" value="Sig_transdc_resp-reg_receiver"/>
</dbReference>
<dbReference type="PROSITE" id="PS50110">
    <property type="entry name" value="RESPONSE_REGULATORY"/>
    <property type="match status" value="1"/>
</dbReference>
<dbReference type="SUPFAM" id="SSF55781">
    <property type="entry name" value="GAF domain-like"/>
    <property type="match status" value="1"/>
</dbReference>
<dbReference type="Gene3D" id="3.30.450.40">
    <property type="match status" value="1"/>
</dbReference>
<evidence type="ECO:0000313" key="10">
    <source>
        <dbReference type="Proteomes" id="UP000266673"/>
    </source>
</evidence>
<dbReference type="EC" id="2.7.13.3" evidence="2"/>
<keyword evidence="5" id="KW-0418">Kinase</keyword>
<sequence length="970" mass="110718">MLGESGSQISKVNSLESACSIMKNILNDNHTDIPYALIYFVEHKLNYDGSESSIARLITTTFDEDGKKERHFPDYFPKTHEIINLTNVDQSYENYINLRRASTSFSFIKCDSWPLNLVIKNGNHIKVILKNDSQAVLFLTKISLGGEKVLPVILICGVNRRRALDEQYLEFLQLVTNQLNTYLLHGKKIEEEKLRSKLLVDLNYQKVIFFQGISHELQKPLTLMLSPLEEVINACPQESPIMSHLQTIRRNAHRLLKLINVLLQSSNVESGHSDAKYCKTNIVELTRELASDFVTMAKTLGLDYIIDIPNSEEFNQTVGDGIYLDHDMYETIIFNLCSNALKHTWKGRINIRLYLEYKNNEKMVILEVSDTGVGIPEIALPNIFQRFYRVESQNSRSHEGTGIGLALVKELITLHGGYITVTSVVNKGTTFKCWFPIGYQHLPKNQIRFNNVKSKRELYNNRQLYLEESSQWIKNNISEIKDDIDDLDTDINNTNKMLTDKITFNLPTDMNDFAITKKKYSVLLVDDSNEMRDHLTDLLKEFDIYRACDGKDALRVLKTLKQLPDLVLSDVTMPNMNGYELLDVLRSNVNTQLIPIILLSAKAGEDSKVKGLDKGADDYLVKPFSARELITRIRANIELSVLRRKILFHRCQEEESKQLLMSIANMIFSGLSINETLQYVVKAINHRIPCERVLVISNEQSKSKANEIIVSYENSESVKLITNPFMEINDNSNNNDKRKSQSSINSQEYLNDNSGIEISLDVYCGYVHKNVSILSSEVKLNNDFWGWIKVYRSPNSIWLDSEIELLQQISNLMSLAITHANLLEENEEKEIQIKAAEVADKTKSQILANTSHELRTPLGAIVGILSSFECNSLTTDQKEMIDTMIRSSDIVLSIINDILDSARLEAQKVTLINKTFDLLVLLDDIIENFGKRAGSKKIELIVNCDVDELPRYVKSDPNRLLTNVLYMIKI</sequence>
<dbReference type="PROSITE" id="PS50109">
    <property type="entry name" value="HIS_KIN"/>
    <property type="match status" value="2"/>
</dbReference>
<comment type="caution">
    <text evidence="9">The sequence shown here is derived from an EMBL/GenBank/DDBJ whole genome shotgun (WGS) entry which is preliminary data.</text>
</comment>
<dbReference type="PRINTS" id="PR00344">
    <property type="entry name" value="BCTRLSENSOR"/>
</dbReference>
<dbReference type="SMART" id="SM00448">
    <property type="entry name" value="REC"/>
    <property type="match status" value="1"/>
</dbReference>
<evidence type="ECO:0000256" key="3">
    <source>
        <dbReference type="ARBA" id="ARBA00022553"/>
    </source>
</evidence>
<organism evidence="9 10">
    <name type="scientific">Gigaspora rosea</name>
    <dbReference type="NCBI Taxonomy" id="44941"/>
    <lineage>
        <taxon>Eukaryota</taxon>
        <taxon>Fungi</taxon>
        <taxon>Fungi incertae sedis</taxon>
        <taxon>Mucoromycota</taxon>
        <taxon>Glomeromycotina</taxon>
        <taxon>Glomeromycetes</taxon>
        <taxon>Diversisporales</taxon>
        <taxon>Gigasporaceae</taxon>
        <taxon>Gigaspora</taxon>
    </lineage>
</organism>
<dbReference type="EMBL" id="QKWP01001748">
    <property type="protein sequence ID" value="RIB06885.1"/>
    <property type="molecule type" value="Genomic_DNA"/>
</dbReference>
<dbReference type="InterPro" id="IPR003661">
    <property type="entry name" value="HisK_dim/P_dom"/>
</dbReference>
<dbReference type="InterPro" id="IPR011006">
    <property type="entry name" value="CheY-like_superfamily"/>
</dbReference>
<keyword evidence="3 6" id="KW-0597">Phosphoprotein</keyword>
<evidence type="ECO:0000256" key="5">
    <source>
        <dbReference type="ARBA" id="ARBA00022777"/>
    </source>
</evidence>
<comment type="catalytic activity">
    <reaction evidence="1">
        <text>ATP + protein L-histidine = ADP + protein N-phospho-L-histidine.</text>
        <dbReference type="EC" id="2.7.13.3"/>
    </reaction>
</comment>
<dbReference type="PANTHER" id="PTHR43547">
    <property type="entry name" value="TWO-COMPONENT HISTIDINE KINASE"/>
    <property type="match status" value="1"/>
</dbReference>
<dbReference type="InterPro" id="IPR005467">
    <property type="entry name" value="His_kinase_dom"/>
</dbReference>
<feature type="domain" description="Histidine kinase" evidence="7">
    <location>
        <begin position="212"/>
        <end position="439"/>
    </location>
</feature>
<dbReference type="Pfam" id="PF02518">
    <property type="entry name" value="HATPase_c"/>
    <property type="match status" value="1"/>
</dbReference>
<evidence type="ECO:0000256" key="4">
    <source>
        <dbReference type="ARBA" id="ARBA00022679"/>
    </source>
</evidence>
<dbReference type="InterPro" id="IPR036097">
    <property type="entry name" value="HisK_dim/P_sf"/>
</dbReference>
<dbReference type="InterPro" id="IPR036890">
    <property type="entry name" value="HATPase_C_sf"/>
</dbReference>
<evidence type="ECO:0000313" key="9">
    <source>
        <dbReference type="EMBL" id="RIB06885.1"/>
    </source>
</evidence>
<protein>
    <recommendedName>
        <fullName evidence="2">histidine kinase</fullName>
        <ecNumber evidence="2">2.7.13.3</ecNumber>
    </recommendedName>
</protein>
<dbReference type="Pfam" id="PF00072">
    <property type="entry name" value="Response_reg"/>
    <property type="match status" value="1"/>
</dbReference>
<gene>
    <name evidence="9" type="ORF">C2G38_478040</name>
</gene>
<name>A0A397U9A0_9GLOM</name>
<dbReference type="SMART" id="SM00387">
    <property type="entry name" value="HATPase_c"/>
    <property type="match status" value="1"/>
</dbReference>
<dbReference type="SUPFAM" id="SSF55874">
    <property type="entry name" value="ATPase domain of HSP90 chaperone/DNA topoisomerase II/histidine kinase"/>
    <property type="match status" value="1"/>
</dbReference>
<accession>A0A397U9A0</accession>
<dbReference type="GO" id="GO:0000155">
    <property type="term" value="F:phosphorelay sensor kinase activity"/>
    <property type="evidence" value="ECO:0007669"/>
    <property type="project" value="InterPro"/>
</dbReference>